<dbReference type="Proteomes" id="UP001066276">
    <property type="component" value="Chromosome 8"/>
</dbReference>
<evidence type="ECO:0000313" key="2">
    <source>
        <dbReference type="Proteomes" id="UP001066276"/>
    </source>
</evidence>
<dbReference type="AlphaFoldDB" id="A0AAV7NMT9"/>
<evidence type="ECO:0000313" key="1">
    <source>
        <dbReference type="EMBL" id="KAJ1116275.1"/>
    </source>
</evidence>
<accession>A0AAV7NMT9</accession>
<keyword evidence="2" id="KW-1185">Reference proteome</keyword>
<dbReference type="EMBL" id="JANPWB010000012">
    <property type="protein sequence ID" value="KAJ1116275.1"/>
    <property type="molecule type" value="Genomic_DNA"/>
</dbReference>
<name>A0AAV7NMT9_PLEWA</name>
<proteinExistence type="predicted"/>
<gene>
    <name evidence="1" type="ORF">NDU88_004491</name>
</gene>
<comment type="caution">
    <text evidence="1">The sequence shown here is derived from an EMBL/GenBank/DDBJ whole genome shotgun (WGS) entry which is preliminary data.</text>
</comment>
<sequence length="178" mass="20730">MPLIRPRMLGFKRSHIECPQDICAHPCPDSTQQQHLLSDLQKMVVTALVLFKLGYYNALYINMQQRLLNKLHVLLNAVVRMLLGIPKYLSASQALVQLHWHLIRKHIDFKALCIALKAMYDSGPEYLKRNFTWYIPSRMLRSSSAYNLVIATFKRSHWGSRSFVHCTAKLYHHRALSI</sequence>
<organism evidence="1 2">
    <name type="scientific">Pleurodeles waltl</name>
    <name type="common">Iberian ribbed newt</name>
    <dbReference type="NCBI Taxonomy" id="8319"/>
    <lineage>
        <taxon>Eukaryota</taxon>
        <taxon>Metazoa</taxon>
        <taxon>Chordata</taxon>
        <taxon>Craniata</taxon>
        <taxon>Vertebrata</taxon>
        <taxon>Euteleostomi</taxon>
        <taxon>Amphibia</taxon>
        <taxon>Batrachia</taxon>
        <taxon>Caudata</taxon>
        <taxon>Salamandroidea</taxon>
        <taxon>Salamandridae</taxon>
        <taxon>Pleurodelinae</taxon>
        <taxon>Pleurodeles</taxon>
    </lineage>
</organism>
<reference evidence="1" key="1">
    <citation type="journal article" date="2022" name="bioRxiv">
        <title>Sequencing and chromosome-scale assembly of the giantPleurodeles waltlgenome.</title>
        <authorList>
            <person name="Brown T."/>
            <person name="Elewa A."/>
            <person name="Iarovenko S."/>
            <person name="Subramanian E."/>
            <person name="Araus A.J."/>
            <person name="Petzold A."/>
            <person name="Susuki M."/>
            <person name="Suzuki K.-i.T."/>
            <person name="Hayashi T."/>
            <person name="Toyoda A."/>
            <person name="Oliveira C."/>
            <person name="Osipova E."/>
            <person name="Leigh N.D."/>
            <person name="Simon A."/>
            <person name="Yun M.H."/>
        </authorList>
    </citation>
    <scope>NUCLEOTIDE SEQUENCE</scope>
    <source>
        <strain evidence="1">20211129_DDA</strain>
        <tissue evidence="1">Liver</tissue>
    </source>
</reference>
<protein>
    <submittedName>
        <fullName evidence="1">Uncharacterized protein</fullName>
    </submittedName>
</protein>